<dbReference type="Gene3D" id="1.25.40.10">
    <property type="entry name" value="Tetratricopeptide repeat domain"/>
    <property type="match status" value="1"/>
</dbReference>
<dbReference type="InterPro" id="IPR010323">
    <property type="entry name" value="DUF924"/>
</dbReference>
<evidence type="ECO:0000313" key="1">
    <source>
        <dbReference type="EMBL" id="GFR51927.1"/>
    </source>
</evidence>
<dbReference type="Pfam" id="PF06041">
    <property type="entry name" value="DUF924"/>
    <property type="match status" value="1"/>
</dbReference>
<name>A0AAD3E3N6_9CHLO</name>
<proteinExistence type="predicted"/>
<reference evidence="1 2" key="1">
    <citation type="journal article" date="2021" name="Sci. Rep.">
        <title>Genome sequencing of the multicellular alga Astrephomene provides insights into convergent evolution of germ-soma differentiation.</title>
        <authorList>
            <person name="Yamashita S."/>
            <person name="Yamamoto K."/>
            <person name="Matsuzaki R."/>
            <person name="Suzuki S."/>
            <person name="Yamaguchi H."/>
            <person name="Hirooka S."/>
            <person name="Minakuchi Y."/>
            <person name="Miyagishima S."/>
            <person name="Kawachi M."/>
            <person name="Toyoda A."/>
            <person name="Nozaki H."/>
        </authorList>
    </citation>
    <scope>NUCLEOTIDE SEQUENCE [LARGE SCALE GENOMIC DNA]</scope>
    <source>
        <strain evidence="1 2">NIES-4017</strain>
    </source>
</reference>
<dbReference type="InterPro" id="IPR011990">
    <property type="entry name" value="TPR-like_helical_dom_sf"/>
</dbReference>
<dbReference type="Proteomes" id="UP001054857">
    <property type="component" value="Unassembled WGS sequence"/>
</dbReference>
<comment type="caution">
    <text evidence="1">The sequence shown here is derived from an EMBL/GenBank/DDBJ whole genome shotgun (WGS) entry which is preliminary data.</text>
</comment>
<organism evidence="1 2">
    <name type="scientific">Astrephomene gubernaculifera</name>
    <dbReference type="NCBI Taxonomy" id="47775"/>
    <lineage>
        <taxon>Eukaryota</taxon>
        <taxon>Viridiplantae</taxon>
        <taxon>Chlorophyta</taxon>
        <taxon>core chlorophytes</taxon>
        <taxon>Chlorophyceae</taxon>
        <taxon>CS clade</taxon>
        <taxon>Chlamydomonadales</taxon>
        <taxon>Astrephomenaceae</taxon>
        <taxon>Astrephomene</taxon>
    </lineage>
</organism>
<evidence type="ECO:0000313" key="2">
    <source>
        <dbReference type="Proteomes" id="UP001054857"/>
    </source>
</evidence>
<dbReference type="EMBL" id="BMAR01000055">
    <property type="protein sequence ID" value="GFR51927.1"/>
    <property type="molecule type" value="Genomic_DNA"/>
</dbReference>
<dbReference type="AlphaFoldDB" id="A0AAD3E3N6"/>
<keyword evidence="2" id="KW-1185">Reference proteome</keyword>
<sequence length="258" mass="28491">MHAALHRTAQSCRLQYLSLPRVSNTRKSITAGSVVKRGVNSMASTELPERARAVLEYWFGPEFATSEESFVPKDKMRLWFQGGPDVDQYITEHFGNDVRLVGEGKYDSWSHNGNPLSTLAGIVLMDQFTRNIHRGQPAAFQLDSQALAWADRAVAEGADQRLPPMLRYFVYMPYMHAEDLAVQERGVQLFRTATETTAAAGPACAAAASCLRMALSYAEAHRDVIASWGRFPHRNAILGRESTAAEVAGLADGSIKKF</sequence>
<dbReference type="Gene3D" id="1.20.58.320">
    <property type="entry name" value="TPR-like"/>
    <property type="match status" value="1"/>
</dbReference>
<protein>
    <submittedName>
        <fullName evidence="1">Uncharacterized protein</fullName>
    </submittedName>
</protein>
<gene>
    <name evidence="1" type="ORF">Agub_g14413</name>
</gene>
<accession>A0AAD3E3N6</accession>
<dbReference type="SUPFAM" id="SSF48452">
    <property type="entry name" value="TPR-like"/>
    <property type="match status" value="1"/>
</dbReference>